<evidence type="ECO:0000313" key="3">
    <source>
        <dbReference type="EMBL" id="MBB4930147.1"/>
    </source>
</evidence>
<evidence type="ECO:0000256" key="1">
    <source>
        <dbReference type="SAM" id="Phobius"/>
    </source>
</evidence>
<keyword evidence="1" id="KW-0472">Membrane</keyword>
<accession>A0A7W7W0P9</accession>
<reference evidence="3 4" key="1">
    <citation type="submission" date="2020-08" db="EMBL/GenBank/DDBJ databases">
        <title>Sequencing the genomes of 1000 actinobacteria strains.</title>
        <authorList>
            <person name="Klenk H.-P."/>
        </authorList>
    </citation>
    <scope>NUCLEOTIDE SEQUENCE [LARGE SCALE GENOMIC DNA]</scope>
    <source>
        <strain evidence="3 4">DSM 102030</strain>
    </source>
</reference>
<dbReference type="InterPro" id="IPR012495">
    <property type="entry name" value="TadE-like_dom"/>
</dbReference>
<organism evidence="3 4">
    <name type="scientific">Lipingzhangella halophila</name>
    <dbReference type="NCBI Taxonomy" id="1783352"/>
    <lineage>
        <taxon>Bacteria</taxon>
        <taxon>Bacillati</taxon>
        <taxon>Actinomycetota</taxon>
        <taxon>Actinomycetes</taxon>
        <taxon>Streptosporangiales</taxon>
        <taxon>Nocardiopsidaceae</taxon>
        <taxon>Lipingzhangella</taxon>
    </lineage>
</organism>
<keyword evidence="4" id="KW-1185">Reference proteome</keyword>
<protein>
    <submittedName>
        <fullName evidence="3">Pilus assembly protein CpaE</fullName>
    </submittedName>
</protein>
<sequence>MTEFQSPKRRPRGTTLERLRPVHRGISRNWKRDRGSQFVEFGVYLPLLILVFALAMETFATFLALERMENAARTGARVAADEGTAMGQQAARESLPSWLGDATVTVGTNSRNGLYTEVQAELPFIFSVESTNLNLPLSQRVDMPNL</sequence>
<dbReference type="Proteomes" id="UP000523007">
    <property type="component" value="Unassembled WGS sequence"/>
</dbReference>
<comment type="caution">
    <text evidence="3">The sequence shown here is derived from an EMBL/GenBank/DDBJ whole genome shotgun (WGS) entry which is preliminary data.</text>
</comment>
<name>A0A7W7W0P9_9ACTN</name>
<dbReference type="EMBL" id="JACHJT010000001">
    <property type="protein sequence ID" value="MBB4930147.1"/>
    <property type="molecule type" value="Genomic_DNA"/>
</dbReference>
<dbReference type="RefSeq" id="WP_246437138.1">
    <property type="nucleotide sequence ID" value="NZ_JACHJT010000001.1"/>
</dbReference>
<evidence type="ECO:0000259" key="2">
    <source>
        <dbReference type="Pfam" id="PF07811"/>
    </source>
</evidence>
<feature type="domain" description="TadE-like" evidence="2">
    <location>
        <begin position="35"/>
        <end position="77"/>
    </location>
</feature>
<dbReference type="Pfam" id="PF07811">
    <property type="entry name" value="TadE"/>
    <property type="match status" value="1"/>
</dbReference>
<keyword evidence="1" id="KW-1133">Transmembrane helix</keyword>
<evidence type="ECO:0000313" key="4">
    <source>
        <dbReference type="Proteomes" id="UP000523007"/>
    </source>
</evidence>
<gene>
    <name evidence="3" type="ORF">F4561_000967</name>
</gene>
<keyword evidence="1" id="KW-0812">Transmembrane</keyword>
<feature type="transmembrane region" description="Helical" evidence="1">
    <location>
        <begin position="43"/>
        <end position="65"/>
    </location>
</feature>
<proteinExistence type="predicted"/>
<dbReference type="AlphaFoldDB" id="A0A7W7W0P9"/>